<sequence length="225" mass="24958">MIRCEGTLRIKRIRQSRNGAFCIADLTTDFGEFKVKDPLLDQFDEGEYQGTIWISEIYLSQYIAYGKAVTEMRARLHDLQITAEDRRRVPPPEPSDPDPLDETPRRPVNAERPESPASASGEGAAKKSWADFKRPKPTSTPGDAPTAPKPAAESTSPVQAAPAPDTSGASADLFSDEIRGQIERRENVKLDATVDRVMLRSQAAALRAAGYEFRAHQNQTWVFKT</sequence>
<protein>
    <submittedName>
        <fullName evidence="2">DUF3275 family protein</fullName>
    </submittedName>
</protein>
<dbReference type="Proteomes" id="UP001596501">
    <property type="component" value="Unassembled WGS sequence"/>
</dbReference>
<feature type="compositionally biased region" description="Basic and acidic residues" evidence="1">
    <location>
        <begin position="102"/>
        <end position="114"/>
    </location>
</feature>
<organism evidence="2 3">
    <name type="scientific">Hydrogenophaga atypica</name>
    <dbReference type="NCBI Taxonomy" id="249409"/>
    <lineage>
        <taxon>Bacteria</taxon>
        <taxon>Pseudomonadati</taxon>
        <taxon>Pseudomonadota</taxon>
        <taxon>Betaproteobacteria</taxon>
        <taxon>Burkholderiales</taxon>
        <taxon>Comamonadaceae</taxon>
        <taxon>Hydrogenophaga</taxon>
    </lineage>
</organism>
<dbReference type="RefSeq" id="WP_382225430.1">
    <property type="nucleotide sequence ID" value="NZ_JBHTCA010000014.1"/>
</dbReference>
<comment type="caution">
    <text evidence="2">The sequence shown here is derived from an EMBL/GenBank/DDBJ whole genome shotgun (WGS) entry which is preliminary data.</text>
</comment>
<feature type="region of interest" description="Disordered" evidence="1">
    <location>
        <begin position="83"/>
        <end position="171"/>
    </location>
</feature>
<keyword evidence="3" id="KW-1185">Reference proteome</keyword>
<gene>
    <name evidence="2" type="ORF">ACFQPB_16200</name>
</gene>
<accession>A0ABW2QSQ0</accession>
<reference evidence="3" key="1">
    <citation type="journal article" date="2019" name="Int. J. Syst. Evol. Microbiol.">
        <title>The Global Catalogue of Microorganisms (GCM) 10K type strain sequencing project: providing services to taxonomists for standard genome sequencing and annotation.</title>
        <authorList>
            <consortium name="The Broad Institute Genomics Platform"/>
            <consortium name="The Broad Institute Genome Sequencing Center for Infectious Disease"/>
            <person name="Wu L."/>
            <person name="Ma J."/>
        </authorList>
    </citation>
    <scope>NUCLEOTIDE SEQUENCE [LARGE SCALE GENOMIC DNA]</scope>
    <source>
        <strain evidence="3">CGMCC 1.12371</strain>
    </source>
</reference>
<dbReference type="EMBL" id="JBHTCA010000014">
    <property type="protein sequence ID" value="MFC7410408.1"/>
    <property type="molecule type" value="Genomic_DNA"/>
</dbReference>
<dbReference type="Pfam" id="PF11679">
    <property type="entry name" value="DUF3275"/>
    <property type="match status" value="1"/>
</dbReference>
<evidence type="ECO:0000256" key="1">
    <source>
        <dbReference type="SAM" id="MobiDB-lite"/>
    </source>
</evidence>
<feature type="compositionally biased region" description="Basic and acidic residues" evidence="1">
    <location>
        <begin position="124"/>
        <end position="134"/>
    </location>
</feature>
<evidence type="ECO:0000313" key="2">
    <source>
        <dbReference type="EMBL" id="MFC7410408.1"/>
    </source>
</evidence>
<proteinExistence type="predicted"/>
<name>A0ABW2QSQ0_9BURK</name>
<dbReference type="InterPro" id="IPR021693">
    <property type="entry name" value="DUF3275"/>
</dbReference>
<evidence type="ECO:0000313" key="3">
    <source>
        <dbReference type="Proteomes" id="UP001596501"/>
    </source>
</evidence>